<evidence type="ECO:0000313" key="4">
    <source>
        <dbReference type="Proteomes" id="UP000807716"/>
    </source>
</evidence>
<dbReference type="EMBL" id="JAAAJB010000892">
    <property type="protein sequence ID" value="KAG0250125.1"/>
    <property type="molecule type" value="Genomic_DNA"/>
</dbReference>
<keyword evidence="4" id="KW-1185">Reference proteome</keyword>
<organism evidence="3 4">
    <name type="scientific">Actinomortierella ambigua</name>
    <dbReference type="NCBI Taxonomy" id="1343610"/>
    <lineage>
        <taxon>Eukaryota</taxon>
        <taxon>Fungi</taxon>
        <taxon>Fungi incertae sedis</taxon>
        <taxon>Mucoromycota</taxon>
        <taxon>Mortierellomycotina</taxon>
        <taxon>Mortierellomycetes</taxon>
        <taxon>Mortierellales</taxon>
        <taxon>Mortierellaceae</taxon>
        <taxon>Actinomortierella</taxon>
    </lineage>
</organism>
<feature type="coiled-coil region" evidence="1">
    <location>
        <begin position="255"/>
        <end position="300"/>
    </location>
</feature>
<dbReference type="Proteomes" id="UP000807716">
    <property type="component" value="Unassembled WGS sequence"/>
</dbReference>
<gene>
    <name evidence="3" type="ORF">DFQ27_009560</name>
</gene>
<reference evidence="3" key="1">
    <citation type="journal article" date="2020" name="Fungal Divers.">
        <title>Resolving the Mortierellaceae phylogeny through synthesis of multi-gene phylogenetics and phylogenomics.</title>
        <authorList>
            <person name="Vandepol N."/>
            <person name="Liber J."/>
            <person name="Desiro A."/>
            <person name="Na H."/>
            <person name="Kennedy M."/>
            <person name="Barry K."/>
            <person name="Grigoriev I.V."/>
            <person name="Miller A.N."/>
            <person name="O'Donnell K."/>
            <person name="Stajich J.E."/>
            <person name="Bonito G."/>
        </authorList>
    </citation>
    <scope>NUCLEOTIDE SEQUENCE</scope>
    <source>
        <strain evidence="3">BC1065</strain>
    </source>
</reference>
<feature type="region of interest" description="Disordered" evidence="2">
    <location>
        <begin position="1"/>
        <end position="32"/>
    </location>
</feature>
<proteinExistence type="predicted"/>
<evidence type="ECO:0000256" key="1">
    <source>
        <dbReference type="SAM" id="Coils"/>
    </source>
</evidence>
<evidence type="ECO:0000313" key="3">
    <source>
        <dbReference type="EMBL" id="KAG0250125.1"/>
    </source>
</evidence>
<comment type="caution">
    <text evidence="3">The sequence shown here is derived from an EMBL/GenBank/DDBJ whole genome shotgun (WGS) entry which is preliminary data.</text>
</comment>
<keyword evidence="1" id="KW-0175">Coiled coil</keyword>
<accession>A0A9P6PQ49</accession>
<sequence>MRVKVQPVHPKRVLPTSDSDDEPEELAPFAHADDRYPLPNHSRFFGRLSTEPLIEWVLMEGNLDAAENPSAKPAVWEQCADFVTTRLQTLMENDRTLEDKAKKELDIILRKYENHVAAEWARGKVRHLASIVRQTWFFVYHYHKRTSQQGTTTTLDGVDLDEQAERLCPYFAELRDIFDKTATLRINFNHASSLDCGLLEDKDGEDKAKSLVGPSAKKQKVAEENSLTVDTALSDIRSLLAAQQGSMTWASAWQQQEFRLLREELKAEREQHRKERERLEARLDREREALTRRLDKEKEALTMRFDTEKATLTLRFDTEKQALTRRFDKERASYEDRIKALEWQVGAERKLRDDLLVRALAR</sequence>
<name>A0A9P6PQ49_9FUNG</name>
<protein>
    <submittedName>
        <fullName evidence="3">Uncharacterized protein</fullName>
    </submittedName>
</protein>
<evidence type="ECO:0000256" key="2">
    <source>
        <dbReference type="SAM" id="MobiDB-lite"/>
    </source>
</evidence>
<dbReference type="AlphaFoldDB" id="A0A9P6PQ49"/>